<evidence type="ECO:0000313" key="2">
    <source>
        <dbReference type="EMBL" id="UTI65069.1"/>
    </source>
</evidence>
<dbReference type="InterPro" id="IPR013217">
    <property type="entry name" value="Methyltransf_12"/>
</dbReference>
<organism evidence="2 3">
    <name type="scientific">Paraconexibacter antarcticus</name>
    <dbReference type="NCBI Taxonomy" id="2949664"/>
    <lineage>
        <taxon>Bacteria</taxon>
        <taxon>Bacillati</taxon>
        <taxon>Actinomycetota</taxon>
        <taxon>Thermoleophilia</taxon>
        <taxon>Solirubrobacterales</taxon>
        <taxon>Paraconexibacteraceae</taxon>
        <taxon>Paraconexibacter</taxon>
    </lineage>
</organism>
<proteinExistence type="predicted"/>
<keyword evidence="3" id="KW-1185">Reference proteome</keyword>
<dbReference type="GO" id="GO:0008168">
    <property type="term" value="F:methyltransferase activity"/>
    <property type="evidence" value="ECO:0007669"/>
    <property type="project" value="UniProtKB-KW"/>
</dbReference>
<name>A0ABY5DVW4_9ACTN</name>
<dbReference type="Proteomes" id="UP001056035">
    <property type="component" value="Chromosome"/>
</dbReference>
<dbReference type="InterPro" id="IPR029063">
    <property type="entry name" value="SAM-dependent_MTases_sf"/>
</dbReference>
<accession>A0ABY5DVW4</accession>
<dbReference type="SUPFAM" id="SSF53335">
    <property type="entry name" value="S-adenosyl-L-methionine-dependent methyltransferases"/>
    <property type="match status" value="1"/>
</dbReference>
<reference evidence="2 3" key="1">
    <citation type="submission" date="2022-06" db="EMBL/GenBank/DDBJ databases">
        <title>Paraconexibacter antarcticus.</title>
        <authorList>
            <person name="Kim C.S."/>
        </authorList>
    </citation>
    <scope>NUCLEOTIDE SEQUENCE [LARGE SCALE GENOMIC DNA]</scope>
    <source>
        <strain evidence="2 3">02-257</strain>
    </source>
</reference>
<dbReference type="CDD" id="cd02440">
    <property type="entry name" value="AdoMet_MTases"/>
    <property type="match status" value="1"/>
</dbReference>
<sequence length="365" mass="39750">MLEYGCGQGAVTCALAPHAGRYLGFDIDPMEVEAARRHVASRGLAHVDLTCDSAADLEDRIGALTEPVDVFLLYAVLEHMTVGERLAVLRLARRIVAPTGHIVVVESPNRLTPIDHHTGRLPFLHSVPDELALDLYKRSPRPEFVAAIDRAGEVGGEPARRMALARWGRGVSFHEFEVVFGDLAAHTVASSFDGNLYPIRPVRGEELQLAATLEAWRPDLAPSWSRTWIDVILSAAPSQLVTHVRPWALRLPHDVSGAAVLADGRVELRPGAWLPVELPAPTAELHVGLMAEEPADALRVRVRGEVSAPVARDNRDGVPPWHAVHYLHSPASRIDLSLAAGGCLTYVGYRGAPDPEAPMRRPMGW</sequence>
<dbReference type="Gene3D" id="3.40.50.150">
    <property type="entry name" value="Vaccinia Virus protein VP39"/>
    <property type="match status" value="1"/>
</dbReference>
<evidence type="ECO:0000313" key="3">
    <source>
        <dbReference type="Proteomes" id="UP001056035"/>
    </source>
</evidence>
<dbReference type="GO" id="GO:0032259">
    <property type="term" value="P:methylation"/>
    <property type="evidence" value="ECO:0007669"/>
    <property type="project" value="UniProtKB-KW"/>
</dbReference>
<keyword evidence="2" id="KW-0808">Transferase</keyword>
<dbReference type="EMBL" id="CP098502">
    <property type="protein sequence ID" value="UTI65069.1"/>
    <property type="molecule type" value="Genomic_DNA"/>
</dbReference>
<dbReference type="Pfam" id="PF08242">
    <property type="entry name" value="Methyltransf_12"/>
    <property type="match status" value="1"/>
</dbReference>
<keyword evidence="2" id="KW-0489">Methyltransferase</keyword>
<protein>
    <submittedName>
        <fullName evidence="2">Class I SAM-dependent methyltransferase</fullName>
    </submittedName>
</protein>
<feature type="domain" description="Methyltransferase type 12" evidence="1">
    <location>
        <begin position="2"/>
        <end position="102"/>
    </location>
</feature>
<gene>
    <name evidence="2" type="ORF">NBH00_02400</name>
</gene>
<evidence type="ECO:0000259" key="1">
    <source>
        <dbReference type="Pfam" id="PF08242"/>
    </source>
</evidence>